<evidence type="ECO:0000313" key="2">
    <source>
        <dbReference type="Proteomes" id="UP000573603"/>
    </source>
</evidence>
<name>A0A8H4ZB32_9HYPO</name>
<protein>
    <recommendedName>
        <fullName evidence="3">F-box domain-containing protein</fullName>
    </recommendedName>
</protein>
<evidence type="ECO:0000313" key="1">
    <source>
        <dbReference type="EMBL" id="KAF5243538.1"/>
    </source>
</evidence>
<dbReference type="EMBL" id="JABEVY010000190">
    <property type="protein sequence ID" value="KAF5243538.1"/>
    <property type="molecule type" value="Genomic_DNA"/>
</dbReference>
<reference evidence="1 2" key="1">
    <citation type="journal article" date="2020" name="BMC Genomics">
        <title>Correction to: Identification and distribution of gene clusters required for synthesis of sphingolipid metabolism inhibitors in diverse species of the filamentous fungus Fusarium.</title>
        <authorList>
            <person name="Kim H.S."/>
            <person name="Lohmar J.M."/>
            <person name="Busman M."/>
            <person name="Brown D.W."/>
            <person name="Naumann T.A."/>
            <person name="Divon H.H."/>
            <person name="Lysoe E."/>
            <person name="Uhlig S."/>
            <person name="Proctor R.H."/>
        </authorList>
    </citation>
    <scope>NUCLEOTIDE SEQUENCE [LARGE SCALE GENOMIC DNA]</scope>
    <source>
        <strain evidence="1 2">NRRL 25214</strain>
    </source>
</reference>
<proteinExistence type="predicted"/>
<accession>A0A8H4ZB32</accession>
<organism evidence="1 2">
    <name type="scientific">Fusarium anthophilum</name>
    <dbReference type="NCBI Taxonomy" id="48485"/>
    <lineage>
        <taxon>Eukaryota</taxon>
        <taxon>Fungi</taxon>
        <taxon>Dikarya</taxon>
        <taxon>Ascomycota</taxon>
        <taxon>Pezizomycotina</taxon>
        <taxon>Sordariomycetes</taxon>
        <taxon>Hypocreomycetidae</taxon>
        <taxon>Hypocreales</taxon>
        <taxon>Nectriaceae</taxon>
        <taxon>Fusarium</taxon>
        <taxon>Fusarium fujikuroi species complex</taxon>
    </lineage>
</organism>
<keyword evidence="2" id="KW-1185">Reference proteome</keyword>
<evidence type="ECO:0008006" key="3">
    <source>
        <dbReference type="Google" id="ProtNLM"/>
    </source>
</evidence>
<comment type="caution">
    <text evidence="1">The sequence shown here is derived from an EMBL/GenBank/DDBJ whole genome shotgun (WGS) entry which is preliminary data.</text>
</comment>
<gene>
    <name evidence="1" type="ORF">FANTH_8117</name>
</gene>
<dbReference type="Proteomes" id="UP000573603">
    <property type="component" value="Unassembled WGS sequence"/>
</dbReference>
<sequence>MTDPRGSAPNPITVFEFDTNDFPRIIQTVGYSRFNAQYLPGAIHGPIEYPRAVVDTPHNSNNRPRPSGVLGRDTLLLRNPLIVRRIFPYCDLQSIFNLRQTNVRIRRIISGHILYRHILKALPLYHAILGTKYAQSVLVIDFFELLTTMPCAICGEFAMLISIPEWLRLCQKCVELGGRGGRGLDRSTKASRFVRLRHFAWEWLAPGRLIPGRFWHNDFGVGLKGWRRDVVEYSRVKHLDGGRPRIWKSLAPFNYLVMCAVPYMDPENFEMESGIACKGCIKIPGSQTIKDEGMERVYSREEFLEHFQWCYRAQLLWQAYEEEDASIPINTTDYAVIQRAITSVEASQANG</sequence>
<dbReference type="AlphaFoldDB" id="A0A8H4ZB32"/>